<dbReference type="EMBL" id="JAVHJL010000011">
    <property type="protein sequence ID" value="KAK6496363.1"/>
    <property type="molecule type" value="Genomic_DNA"/>
</dbReference>
<proteinExistence type="predicted"/>
<keyword evidence="2" id="KW-1185">Reference proteome</keyword>
<evidence type="ECO:0000313" key="2">
    <source>
        <dbReference type="Proteomes" id="UP001370758"/>
    </source>
</evidence>
<evidence type="ECO:0000313" key="1">
    <source>
        <dbReference type="EMBL" id="KAK6496363.1"/>
    </source>
</evidence>
<protein>
    <submittedName>
        <fullName evidence="1">Uncharacterized protein</fullName>
    </submittedName>
</protein>
<accession>A0AAV9VU38</accession>
<reference evidence="1 2" key="1">
    <citation type="submission" date="2023-08" db="EMBL/GenBank/DDBJ databases">
        <authorList>
            <person name="Palmer J.M."/>
        </authorList>
    </citation>
    <scope>NUCLEOTIDE SEQUENCE [LARGE SCALE GENOMIC DNA]</scope>
    <source>
        <strain evidence="1 2">TWF481</strain>
    </source>
</reference>
<sequence>MASFTDRPSIFAVKFKATGLPDEKVRKGAEQMKNAMLYILQIRYRQQSVFGAPAWGTRCEFYEKKVGNGEQINKIALPNGAEHLDIEDFDDRKEMWKILTRIWADALDQIANLHS</sequence>
<dbReference type="Proteomes" id="UP001370758">
    <property type="component" value="Unassembled WGS sequence"/>
</dbReference>
<dbReference type="AlphaFoldDB" id="A0AAV9VU38"/>
<name>A0AAV9VU38_9PEZI</name>
<organism evidence="1 2">
    <name type="scientific">Arthrobotrys musiformis</name>
    <dbReference type="NCBI Taxonomy" id="47236"/>
    <lineage>
        <taxon>Eukaryota</taxon>
        <taxon>Fungi</taxon>
        <taxon>Dikarya</taxon>
        <taxon>Ascomycota</taxon>
        <taxon>Pezizomycotina</taxon>
        <taxon>Orbiliomycetes</taxon>
        <taxon>Orbiliales</taxon>
        <taxon>Orbiliaceae</taxon>
        <taxon>Arthrobotrys</taxon>
    </lineage>
</organism>
<gene>
    <name evidence="1" type="ORF">TWF481_002388</name>
</gene>
<comment type="caution">
    <text evidence="1">The sequence shown here is derived from an EMBL/GenBank/DDBJ whole genome shotgun (WGS) entry which is preliminary data.</text>
</comment>